<sequence>MTLTNEKRLYNPVMRQTYKNKLLDMIKFGVKNYNNMQYFKQFAMTAEIKPLLIFLGELFKTDCAYIRIKDLFIDMFRREHVEEITLQGLEHILCFTACDHMIGINSFRMLLKKSDSHSKTPDIVEIVEVGPQVNLMPKFTRKEPDCEIPKASKIKKKKNISEDKLGTTYGSTRQSRKSR</sequence>
<feature type="domain" description="Brix" evidence="8">
    <location>
        <begin position="1"/>
        <end position="146"/>
    </location>
</feature>
<evidence type="ECO:0000256" key="6">
    <source>
        <dbReference type="RuleBase" id="RU367086"/>
    </source>
</evidence>
<dbReference type="GO" id="GO:0019843">
    <property type="term" value="F:rRNA binding"/>
    <property type="evidence" value="ECO:0007669"/>
    <property type="project" value="UniProtKB-UniRule"/>
</dbReference>
<dbReference type="EMBL" id="GL449233">
    <property type="protein sequence ID" value="EFN83101.1"/>
    <property type="molecule type" value="Genomic_DNA"/>
</dbReference>
<evidence type="ECO:0000256" key="4">
    <source>
        <dbReference type="ARBA" id="ARBA00023242"/>
    </source>
</evidence>
<evidence type="ECO:0000256" key="3">
    <source>
        <dbReference type="ARBA" id="ARBA00020387"/>
    </source>
</evidence>
<accession>E2BMJ2</accession>
<dbReference type="OrthoDB" id="407658at2759"/>
<feature type="region of interest" description="Disordered" evidence="7">
    <location>
        <begin position="152"/>
        <end position="179"/>
    </location>
</feature>
<evidence type="ECO:0000313" key="10">
    <source>
        <dbReference type="Proteomes" id="UP000008237"/>
    </source>
</evidence>
<dbReference type="PANTHER" id="PTHR12728:SF0">
    <property type="entry name" value="RIBOSOME PRODUCTION FACTOR 2 HOMOLOG"/>
    <property type="match status" value="1"/>
</dbReference>
<protein>
    <recommendedName>
        <fullName evidence="3 6">Ribosome production factor 2 homolog</fullName>
    </recommendedName>
    <alternativeName>
        <fullName evidence="5 6">Ribosome biogenesis protein RPF2 homolog</fullName>
    </alternativeName>
</protein>
<dbReference type="GO" id="GO:0005730">
    <property type="term" value="C:nucleolus"/>
    <property type="evidence" value="ECO:0007669"/>
    <property type="project" value="UniProtKB-SubCell"/>
</dbReference>
<evidence type="ECO:0000259" key="8">
    <source>
        <dbReference type="PROSITE" id="PS50833"/>
    </source>
</evidence>
<proteinExistence type="inferred from homology"/>
<dbReference type="InterPro" id="IPR007109">
    <property type="entry name" value="Brix"/>
</dbReference>
<dbReference type="PROSITE" id="PS50833">
    <property type="entry name" value="BRIX"/>
    <property type="match status" value="1"/>
</dbReference>
<dbReference type="InParanoid" id="E2BMJ2"/>
<dbReference type="Pfam" id="PF04427">
    <property type="entry name" value="Brix"/>
    <property type="match status" value="1"/>
</dbReference>
<organism evidence="10">
    <name type="scientific">Harpegnathos saltator</name>
    <name type="common">Jerdon's jumping ant</name>
    <dbReference type="NCBI Taxonomy" id="610380"/>
    <lineage>
        <taxon>Eukaryota</taxon>
        <taxon>Metazoa</taxon>
        <taxon>Ecdysozoa</taxon>
        <taxon>Arthropoda</taxon>
        <taxon>Hexapoda</taxon>
        <taxon>Insecta</taxon>
        <taxon>Pterygota</taxon>
        <taxon>Neoptera</taxon>
        <taxon>Endopterygota</taxon>
        <taxon>Hymenoptera</taxon>
        <taxon>Apocrita</taxon>
        <taxon>Aculeata</taxon>
        <taxon>Formicoidea</taxon>
        <taxon>Formicidae</taxon>
        <taxon>Ponerinae</taxon>
        <taxon>Ponerini</taxon>
        <taxon>Harpegnathos</taxon>
    </lineage>
</organism>
<dbReference type="AlphaFoldDB" id="E2BMJ2"/>
<dbReference type="Proteomes" id="UP000008237">
    <property type="component" value="Unassembled WGS sequence"/>
</dbReference>
<evidence type="ECO:0000256" key="1">
    <source>
        <dbReference type="ARBA" id="ARBA00004604"/>
    </source>
</evidence>
<evidence type="ECO:0000256" key="7">
    <source>
        <dbReference type="SAM" id="MobiDB-lite"/>
    </source>
</evidence>
<name>E2BMJ2_HARSA</name>
<evidence type="ECO:0000256" key="2">
    <source>
        <dbReference type="ARBA" id="ARBA00010782"/>
    </source>
</evidence>
<comment type="similarity">
    <text evidence="2 6">Belongs to the RPF2 family.</text>
</comment>
<dbReference type="InterPro" id="IPR039770">
    <property type="entry name" value="Rpf2"/>
</dbReference>
<dbReference type="PANTHER" id="PTHR12728">
    <property type="entry name" value="BRIX DOMAIN CONTAINING PROTEIN"/>
    <property type="match status" value="1"/>
</dbReference>
<evidence type="ECO:0000313" key="9">
    <source>
        <dbReference type="EMBL" id="EFN83101.1"/>
    </source>
</evidence>
<gene>
    <name evidence="9" type="ORF">EAI_00621</name>
</gene>
<evidence type="ECO:0000256" key="5">
    <source>
        <dbReference type="ARBA" id="ARBA00030889"/>
    </source>
</evidence>
<reference evidence="9 10" key="1">
    <citation type="journal article" date="2010" name="Science">
        <title>Genomic comparison of the ants Camponotus floridanus and Harpegnathos saltator.</title>
        <authorList>
            <person name="Bonasio R."/>
            <person name="Zhang G."/>
            <person name="Ye C."/>
            <person name="Mutti N.S."/>
            <person name="Fang X."/>
            <person name="Qin N."/>
            <person name="Donahue G."/>
            <person name="Yang P."/>
            <person name="Li Q."/>
            <person name="Li C."/>
            <person name="Zhang P."/>
            <person name="Huang Z."/>
            <person name="Berger S.L."/>
            <person name="Reinberg D."/>
            <person name="Wang J."/>
            <person name="Liebig J."/>
        </authorList>
    </citation>
    <scope>NUCLEOTIDE SEQUENCE [LARGE SCALE GENOMIC DNA]</scope>
    <source>
        <strain evidence="9 10">R22 G/1</strain>
    </source>
</reference>
<dbReference type="STRING" id="610380.E2BMJ2"/>
<dbReference type="GO" id="GO:0000027">
    <property type="term" value="P:ribosomal large subunit assembly"/>
    <property type="evidence" value="ECO:0007669"/>
    <property type="project" value="InterPro"/>
</dbReference>
<comment type="subcellular location">
    <subcellularLocation>
        <location evidence="1 6">Nucleus</location>
        <location evidence="1 6">Nucleolus</location>
    </subcellularLocation>
</comment>
<keyword evidence="10" id="KW-1185">Reference proteome</keyword>
<dbReference type="GO" id="GO:0000463">
    <property type="term" value="P:maturation of LSU-rRNA from tricistronic rRNA transcript (SSU-rRNA, 5.8S rRNA, LSU-rRNA)"/>
    <property type="evidence" value="ECO:0007669"/>
    <property type="project" value="TreeGrafter"/>
</dbReference>
<keyword evidence="4 6" id="KW-0539">Nucleus</keyword>